<sequence>TTANNPVGYIPNSYRSPSELTVYPISSRSLLLHDWKGGSITIYTNTEIGDFVKVTAIVENMGRTTANNIIVKGVFYTLYDFEQKSEETTISSLKPGMKTKVTLKVNIPKTITTLFKTEIYLYGEVVDEKESASTFP</sequence>
<organism evidence="1">
    <name type="scientific">marine sediment metagenome</name>
    <dbReference type="NCBI Taxonomy" id="412755"/>
    <lineage>
        <taxon>unclassified sequences</taxon>
        <taxon>metagenomes</taxon>
        <taxon>ecological metagenomes</taxon>
    </lineage>
</organism>
<name>X0S0X8_9ZZZZ</name>
<dbReference type="AlphaFoldDB" id="X0S0X8"/>
<evidence type="ECO:0008006" key="2">
    <source>
        <dbReference type="Google" id="ProtNLM"/>
    </source>
</evidence>
<gene>
    <name evidence="1" type="ORF">S01H1_03126</name>
</gene>
<evidence type="ECO:0000313" key="1">
    <source>
        <dbReference type="EMBL" id="GAF74713.1"/>
    </source>
</evidence>
<accession>X0S0X8</accession>
<dbReference type="EMBL" id="BARS01001661">
    <property type="protein sequence ID" value="GAF74713.1"/>
    <property type="molecule type" value="Genomic_DNA"/>
</dbReference>
<dbReference type="Gene3D" id="2.60.40.10">
    <property type="entry name" value="Immunoglobulins"/>
    <property type="match status" value="1"/>
</dbReference>
<dbReference type="InterPro" id="IPR013783">
    <property type="entry name" value="Ig-like_fold"/>
</dbReference>
<reference evidence="1" key="1">
    <citation type="journal article" date="2014" name="Front. Microbiol.">
        <title>High frequency of phylogenetically diverse reductive dehalogenase-homologous genes in deep subseafloor sedimentary metagenomes.</title>
        <authorList>
            <person name="Kawai M."/>
            <person name="Futagami T."/>
            <person name="Toyoda A."/>
            <person name="Takaki Y."/>
            <person name="Nishi S."/>
            <person name="Hori S."/>
            <person name="Arai W."/>
            <person name="Tsubouchi T."/>
            <person name="Morono Y."/>
            <person name="Uchiyama I."/>
            <person name="Ito T."/>
            <person name="Fujiyama A."/>
            <person name="Inagaki F."/>
            <person name="Takami H."/>
        </authorList>
    </citation>
    <scope>NUCLEOTIDE SEQUENCE</scope>
    <source>
        <strain evidence="1">Expedition CK06-06</strain>
    </source>
</reference>
<proteinExistence type="predicted"/>
<protein>
    <recommendedName>
        <fullName evidence="2">CARDB domain-containing protein</fullName>
    </recommendedName>
</protein>
<feature type="non-terminal residue" evidence="1">
    <location>
        <position position="1"/>
    </location>
</feature>
<comment type="caution">
    <text evidence="1">The sequence shown here is derived from an EMBL/GenBank/DDBJ whole genome shotgun (WGS) entry which is preliminary data.</text>
</comment>